<dbReference type="OrthoDB" id="9809733at2"/>
<dbReference type="STRING" id="398199.SAMN05421804_11027"/>
<dbReference type="AlphaFoldDB" id="A0A1I5E7H6"/>
<dbReference type="PROSITE" id="PS51352">
    <property type="entry name" value="THIOREDOXIN_2"/>
    <property type="match status" value="1"/>
</dbReference>
<dbReference type="eggNOG" id="COG0386">
    <property type="taxonomic scope" value="Bacteria"/>
</dbReference>
<dbReference type="PRINTS" id="PR01011">
    <property type="entry name" value="GLUTPROXDASE"/>
</dbReference>
<evidence type="ECO:0000256" key="4">
    <source>
        <dbReference type="PIRSR" id="PIRSR000303-1"/>
    </source>
</evidence>
<evidence type="ECO:0000256" key="3">
    <source>
        <dbReference type="ARBA" id="ARBA00023002"/>
    </source>
</evidence>
<evidence type="ECO:0000313" key="8">
    <source>
        <dbReference type="Proteomes" id="UP000181899"/>
    </source>
</evidence>
<name>A0A1I5E7H6_9CLOT</name>
<dbReference type="PANTHER" id="PTHR11592:SF78">
    <property type="entry name" value="GLUTATHIONE PEROXIDASE"/>
    <property type="match status" value="1"/>
</dbReference>
<dbReference type="GO" id="GO:0034599">
    <property type="term" value="P:cellular response to oxidative stress"/>
    <property type="evidence" value="ECO:0007669"/>
    <property type="project" value="TreeGrafter"/>
</dbReference>
<dbReference type="InterPro" id="IPR029760">
    <property type="entry name" value="GPX_CS"/>
</dbReference>
<evidence type="ECO:0000313" key="7">
    <source>
        <dbReference type="EMBL" id="SFO07445.1"/>
    </source>
</evidence>
<dbReference type="FunFam" id="3.40.30.10:FF:000010">
    <property type="entry name" value="Glutathione peroxidase"/>
    <property type="match status" value="1"/>
</dbReference>
<dbReference type="InterPro" id="IPR029759">
    <property type="entry name" value="GPX_AS"/>
</dbReference>
<comment type="similarity">
    <text evidence="1 5">Belongs to the glutathione peroxidase family.</text>
</comment>
<feature type="active site" evidence="4">
    <location>
        <position position="35"/>
    </location>
</feature>
<dbReference type="Pfam" id="PF00255">
    <property type="entry name" value="GSHPx"/>
    <property type="match status" value="1"/>
</dbReference>
<dbReference type="InterPro" id="IPR036249">
    <property type="entry name" value="Thioredoxin-like_sf"/>
</dbReference>
<dbReference type="PIRSF" id="PIRSF000303">
    <property type="entry name" value="Glutathion_perox"/>
    <property type="match status" value="1"/>
</dbReference>
<dbReference type="PROSITE" id="PS51355">
    <property type="entry name" value="GLUTATHIONE_PEROXID_3"/>
    <property type="match status" value="1"/>
</dbReference>
<dbReference type="CDD" id="cd00340">
    <property type="entry name" value="GSH_Peroxidase"/>
    <property type="match status" value="1"/>
</dbReference>
<dbReference type="RefSeq" id="WP_074912800.1">
    <property type="nucleotide sequence ID" value="NZ_FOVK01000014.1"/>
</dbReference>
<keyword evidence="3 5" id="KW-0560">Oxidoreductase</keyword>
<sequence length="157" mass="17918">MSIYDFNAKDIDGQERELKEFEGKVLLVVNTASKCGFTPQFQGLETLYERMNGEGFEVLGFPCGQFNDQELESAEGIKNFCELNYGVSFPMFDKIDVNGDAAHPLFKHLRKETKGLLGDAVKWNFTKFLVDRNGKVLKRYAPQVDPLDIEKDIRKLL</sequence>
<reference evidence="7 8" key="1">
    <citation type="submission" date="2016-10" db="EMBL/GenBank/DDBJ databases">
        <authorList>
            <person name="de Groot N.N."/>
        </authorList>
    </citation>
    <scope>NUCLEOTIDE SEQUENCE [LARGE SCALE GENOMIC DNA]</scope>
    <source>
        <strain evidence="7 8">ML2</strain>
    </source>
</reference>
<evidence type="ECO:0000256" key="1">
    <source>
        <dbReference type="ARBA" id="ARBA00006926"/>
    </source>
</evidence>
<keyword evidence="8" id="KW-1185">Reference proteome</keyword>
<feature type="domain" description="Thioredoxin" evidence="6">
    <location>
        <begin position="1"/>
        <end position="157"/>
    </location>
</feature>
<dbReference type="Proteomes" id="UP000181899">
    <property type="component" value="Unassembled WGS sequence"/>
</dbReference>
<accession>A0A1I5E7H6</accession>
<evidence type="ECO:0000256" key="5">
    <source>
        <dbReference type="RuleBase" id="RU000499"/>
    </source>
</evidence>
<keyword evidence="2 5" id="KW-0575">Peroxidase</keyword>
<evidence type="ECO:0000259" key="6">
    <source>
        <dbReference type="PROSITE" id="PS51352"/>
    </source>
</evidence>
<dbReference type="GO" id="GO:0004601">
    <property type="term" value="F:peroxidase activity"/>
    <property type="evidence" value="ECO:0007669"/>
    <property type="project" value="UniProtKB-KW"/>
</dbReference>
<dbReference type="InterPro" id="IPR013766">
    <property type="entry name" value="Thioredoxin_domain"/>
</dbReference>
<dbReference type="Gene3D" id="3.40.30.10">
    <property type="entry name" value="Glutaredoxin"/>
    <property type="match status" value="1"/>
</dbReference>
<dbReference type="PANTHER" id="PTHR11592">
    <property type="entry name" value="GLUTATHIONE PEROXIDASE"/>
    <property type="match status" value="1"/>
</dbReference>
<proteinExistence type="inferred from homology"/>
<dbReference type="SUPFAM" id="SSF52833">
    <property type="entry name" value="Thioredoxin-like"/>
    <property type="match status" value="1"/>
</dbReference>
<dbReference type="InterPro" id="IPR000889">
    <property type="entry name" value="Glutathione_peroxidase"/>
</dbReference>
<dbReference type="PROSITE" id="PS00763">
    <property type="entry name" value="GLUTATHIONE_PEROXID_2"/>
    <property type="match status" value="1"/>
</dbReference>
<evidence type="ECO:0000256" key="2">
    <source>
        <dbReference type="ARBA" id="ARBA00022559"/>
    </source>
</evidence>
<protein>
    <recommendedName>
        <fullName evidence="5">Glutathione peroxidase</fullName>
    </recommendedName>
</protein>
<organism evidence="7 8">
    <name type="scientific">Proteiniclasticum ruminis</name>
    <dbReference type="NCBI Taxonomy" id="398199"/>
    <lineage>
        <taxon>Bacteria</taxon>
        <taxon>Bacillati</taxon>
        <taxon>Bacillota</taxon>
        <taxon>Clostridia</taxon>
        <taxon>Eubacteriales</taxon>
        <taxon>Clostridiaceae</taxon>
        <taxon>Proteiniclasticum</taxon>
    </lineage>
</organism>
<gene>
    <name evidence="7" type="ORF">SAMN04488695_11436</name>
</gene>
<dbReference type="EMBL" id="FOVK01000014">
    <property type="protein sequence ID" value="SFO07445.1"/>
    <property type="molecule type" value="Genomic_DNA"/>
</dbReference>
<dbReference type="PROSITE" id="PS00460">
    <property type="entry name" value="GLUTATHIONE_PEROXID_1"/>
    <property type="match status" value="1"/>
</dbReference>